<name>A0AA39MNZ7_9AGAR</name>
<dbReference type="Proteomes" id="UP001175226">
    <property type="component" value="Unassembled WGS sequence"/>
</dbReference>
<dbReference type="EMBL" id="JAUEPT010000032">
    <property type="protein sequence ID" value="KAK0440734.1"/>
    <property type="molecule type" value="Genomic_DNA"/>
</dbReference>
<evidence type="ECO:0000313" key="2">
    <source>
        <dbReference type="Proteomes" id="UP001175226"/>
    </source>
</evidence>
<reference evidence="1" key="1">
    <citation type="submission" date="2023-06" db="EMBL/GenBank/DDBJ databases">
        <authorList>
            <consortium name="Lawrence Berkeley National Laboratory"/>
            <person name="Ahrendt S."/>
            <person name="Sahu N."/>
            <person name="Indic B."/>
            <person name="Wong-Bajracharya J."/>
            <person name="Merenyi Z."/>
            <person name="Ke H.-M."/>
            <person name="Monk M."/>
            <person name="Kocsube S."/>
            <person name="Drula E."/>
            <person name="Lipzen A."/>
            <person name="Balint B."/>
            <person name="Henrissat B."/>
            <person name="Andreopoulos B."/>
            <person name="Martin F.M."/>
            <person name="Harder C.B."/>
            <person name="Rigling D."/>
            <person name="Ford K.L."/>
            <person name="Foster G.D."/>
            <person name="Pangilinan J."/>
            <person name="Papanicolaou A."/>
            <person name="Barry K."/>
            <person name="LaButti K."/>
            <person name="Viragh M."/>
            <person name="Koriabine M."/>
            <person name="Yan M."/>
            <person name="Riley R."/>
            <person name="Champramary S."/>
            <person name="Plett K.L."/>
            <person name="Tsai I.J."/>
            <person name="Slot J."/>
            <person name="Sipos G."/>
            <person name="Plett J."/>
            <person name="Nagy L.G."/>
            <person name="Grigoriev I.V."/>
        </authorList>
    </citation>
    <scope>NUCLEOTIDE SEQUENCE</scope>
    <source>
        <strain evidence="1">FPL87.14</strain>
    </source>
</reference>
<proteinExistence type="predicted"/>
<evidence type="ECO:0000313" key="1">
    <source>
        <dbReference type="EMBL" id="KAK0440734.1"/>
    </source>
</evidence>
<organism evidence="1 2">
    <name type="scientific">Armillaria borealis</name>
    <dbReference type="NCBI Taxonomy" id="47425"/>
    <lineage>
        <taxon>Eukaryota</taxon>
        <taxon>Fungi</taxon>
        <taxon>Dikarya</taxon>
        <taxon>Basidiomycota</taxon>
        <taxon>Agaricomycotina</taxon>
        <taxon>Agaricomycetes</taxon>
        <taxon>Agaricomycetidae</taxon>
        <taxon>Agaricales</taxon>
        <taxon>Marasmiineae</taxon>
        <taxon>Physalacriaceae</taxon>
        <taxon>Armillaria</taxon>
    </lineage>
</organism>
<protein>
    <submittedName>
        <fullName evidence="1">Uncharacterized protein</fullName>
    </submittedName>
</protein>
<keyword evidence="2" id="KW-1185">Reference proteome</keyword>
<dbReference type="AlphaFoldDB" id="A0AA39MNZ7"/>
<gene>
    <name evidence="1" type="ORF">EV421DRAFT_760671</name>
</gene>
<accession>A0AA39MNZ7</accession>
<sequence length="199" mass="21837">MDVSIVSVRNTDVIVGPPHLRIRLVWFPTGRPINESFARVVDHLAVEVIEAYTYDFGKLKQARVRCIGSCILARHLSCIPQDNLAAVLRASHAQWAVITGRQFFPATQADTAPASRPIIPQKRPVSDAESLVERARMATVGDPGIVSLTIISVPALQVGAADMNMQLRAMAQKVEEVARDAGVQNRTSMIKMQVVFKNN</sequence>
<comment type="caution">
    <text evidence="1">The sequence shown here is derived from an EMBL/GenBank/DDBJ whole genome shotgun (WGS) entry which is preliminary data.</text>
</comment>